<keyword evidence="5 10" id="KW-0443">Lipid metabolism</keyword>
<evidence type="ECO:0000256" key="2">
    <source>
        <dbReference type="ARBA" id="ARBA00022490"/>
    </source>
</evidence>
<keyword evidence="6 10" id="KW-0594">Phospholipid biosynthesis</keyword>
<dbReference type="InterPro" id="IPR012281">
    <property type="entry name" value="Phospholipid_synth_PlsX-like"/>
</dbReference>
<dbReference type="HAMAP" id="MF_00019">
    <property type="entry name" value="PlsX"/>
    <property type="match status" value="1"/>
</dbReference>
<comment type="subcellular location">
    <subcellularLocation>
        <location evidence="10">Cytoplasm</location>
    </subcellularLocation>
    <text evidence="10">Associated with the membrane possibly through PlsY.</text>
</comment>
<evidence type="ECO:0000256" key="4">
    <source>
        <dbReference type="ARBA" id="ARBA00022679"/>
    </source>
</evidence>
<evidence type="ECO:0000256" key="10">
    <source>
        <dbReference type="HAMAP-Rule" id="MF_00019"/>
    </source>
</evidence>
<dbReference type="UniPathway" id="UPA00085"/>
<dbReference type="Proteomes" id="UP000237351">
    <property type="component" value="Chromosome"/>
</dbReference>
<dbReference type="GO" id="GO:0006633">
    <property type="term" value="P:fatty acid biosynthetic process"/>
    <property type="evidence" value="ECO:0007669"/>
    <property type="project" value="UniProtKB-UniRule"/>
</dbReference>
<keyword evidence="3 10" id="KW-0444">Lipid biosynthesis</keyword>
<comment type="similarity">
    <text evidence="10">Belongs to the PlsX family.</text>
</comment>
<evidence type="ECO:0000313" key="11">
    <source>
        <dbReference type="EMBL" id="ARN84576.1"/>
    </source>
</evidence>
<name>A0A1W6N478_9PROT</name>
<evidence type="ECO:0000256" key="9">
    <source>
        <dbReference type="ARBA" id="ARBA00046608"/>
    </source>
</evidence>
<dbReference type="NCBIfam" id="TIGR00182">
    <property type="entry name" value="plsX"/>
    <property type="match status" value="1"/>
</dbReference>
<dbReference type="STRING" id="1414854.GQ61_03770"/>
<dbReference type="AlphaFoldDB" id="A0A1W6N478"/>
<keyword evidence="2 10" id="KW-0963">Cytoplasm</keyword>
<comment type="catalytic activity">
    <reaction evidence="1 10">
        <text>a fatty acyl-[ACP] + phosphate = an acyl phosphate + holo-[ACP]</text>
        <dbReference type="Rhea" id="RHEA:42292"/>
        <dbReference type="Rhea" id="RHEA-COMP:9685"/>
        <dbReference type="Rhea" id="RHEA-COMP:14125"/>
        <dbReference type="ChEBI" id="CHEBI:43474"/>
        <dbReference type="ChEBI" id="CHEBI:59918"/>
        <dbReference type="ChEBI" id="CHEBI:64479"/>
        <dbReference type="ChEBI" id="CHEBI:138651"/>
        <dbReference type="EC" id="2.3.1.274"/>
    </reaction>
</comment>
<keyword evidence="7 10" id="KW-1208">Phospholipid metabolism</keyword>
<dbReference type="Pfam" id="PF02504">
    <property type="entry name" value="FA_synthesis"/>
    <property type="match status" value="1"/>
</dbReference>
<evidence type="ECO:0000313" key="12">
    <source>
        <dbReference type="Proteomes" id="UP000237351"/>
    </source>
</evidence>
<organism evidence="11 12">
    <name type="scientific">Candidatus Nucleicultrix amoebiphila FS5</name>
    <dbReference type="NCBI Taxonomy" id="1414854"/>
    <lineage>
        <taxon>Bacteria</taxon>
        <taxon>Pseudomonadati</taxon>
        <taxon>Pseudomonadota</taxon>
        <taxon>Alphaproteobacteria</taxon>
        <taxon>Holosporales</taxon>
        <taxon>Candidatus Nucleicultricaceae</taxon>
        <taxon>Candidatus Nucleicultrix</taxon>
    </lineage>
</organism>
<protein>
    <recommendedName>
        <fullName evidence="8 10">Phosphate acyltransferase</fullName>
        <ecNumber evidence="8 10">2.3.1.274</ecNumber>
    </recommendedName>
    <alternativeName>
        <fullName evidence="10">Acyl-ACP phosphotransacylase</fullName>
    </alternativeName>
    <alternativeName>
        <fullName evidence="10">Acyl-[acyl-carrier-protein]--phosphate acyltransferase</fullName>
    </alternativeName>
    <alternativeName>
        <fullName evidence="10">Phosphate-acyl-ACP acyltransferase</fullName>
    </alternativeName>
</protein>
<comment type="function">
    <text evidence="10">Catalyzes the reversible formation of acyl-phosphate (acyl-PO(4)) from acyl-[acyl-carrier-protein] (acyl-ACP). This enzyme utilizes acyl-ACP as fatty acyl donor, but not acyl-CoA.</text>
</comment>
<dbReference type="GO" id="GO:0008654">
    <property type="term" value="P:phospholipid biosynthetic process"/>
    <property type="evidence" value="ECO:0007669"/>
    <property type="project" value="UniProtKB-KW"/>
</dbReference>
<proteinExistence type="inferred from homology"/>
<dbReference type="EMBL" id="CP008743">
    <property type="protein sequence ID" value="ARN84576.1"/>
    <property type="molecule type" value="Genomic_DNA"/>
</dbReference>
<evidence type="ECO:0000256" key="5">
    <source>
        <dbReference type="ARBA" id="ARBA00023098"/>
    </source>
</evidence>
<keyword evidence="12" id="KW-1185">Reference proteome</keyword>
<evidence type="ECO:0000256" key="6">
    <source>
        <dbReference type="ARBA" id="ARBA00023209"/>
    </source>
</evidence>
<comment type="pathway">
    <text evidence="10">Lipid metabolism; phospholipid metabolism.</text>
</comment>
<dbReference type="KEGG" id="naf:GQ61_03770"/>
<comment type="subunit">
    <text evidence="9 10">Homodimer. Probably interacts with PlsY.</text>
</comment>
<dbReference type="SUPFAM" id="SSF53659">
    <property type="entry name" value="Isocitrate/Isopropylmalate dehydrogenase-like"/>
    <property type="match status" value="1"/>
</dbReference>
<reference evidence="11 12" key="1">
    <citation type="submission" date="2014-06" db="EMBL/GenBank/DDBJ databases">
        <title>The genome of the endonuclear symbiont Nucleicultrix amoebiphila.</title>
        <authorList>
            <person name="Schulz F."/>
            <person name="Horn M."/>
        </authorList>
    </citation>
    <scope>NUCLEOTIDE SEQUENCE [LARGE SCALE GENOMIC DNA]</scope>
    <source>
        <strain evidence="11 12">FS5</strain>
    </source>
</reference>
<dbReference type="PANTHER" id="PTHR30100">
    <property type="entry name" value="FATTY ACID/PHOSPHOLIPID SYNTHESIS PROTEIN PLSX"/>
    <property type="match status" value="1"/>
</dbReference>
<dbReference type="Gene3D" id="3.40.718.10">
    <property type="entry name" value="Isopropylmalate Dehydrogenase"/>
    <property type="match status" value="1"/>
</dbReference>
<evidence type="ECO:0000256" key="8">
    <source>
        <dbReference type="ARBA" id="ARBA00024069"/>
    </source>
</evidence>
<dbReference type="GO" id="GO:0043811">
    <property type="term" value="F:phosphate:acyl-[acyl carrier protein] acyltransferase activity"/>
    <property type="evidence" value="ECO:0007669"/>
    <property type="project" value="UniProtKB-UniRule"/>
</dbReference>
<dbReference type="PIRSF" id="PIRSF002465">
    <property type="entry name" value="Phsphlp_syn_PlsX"/>
    <property type="match status" value="1"/>
</dbReference>
<keyword evidence="11" id="KW-0012">Acyltransferase</keyword>
<keyword evidence="4 10" id="KW-0808">Transferase</keyword>
<evidence type="ECO:0000256" key="1">
    <source>
        <dbReference type="ARBA" id="ARBA00001232"/>
    </source>
</evidence>
<accession>A0A1W6N478</accession>
<dbReference type="EC" id="2.3.1.274" evidence="8 10"/>
<evidence type="ECO:0000256" key="7">
    <source>
        <dbReference type="ARBA" id="ARBA00023264"/>
    </source>
</evidence>
<dbReference type="PANTHER" id="PTHR30100:SF1">
    <property type="entry name" value="PHOSPHATE ACYLTRANSFERASE"/>
    <property type="match status" value="1"/>
</dbReference>
<evidence type="ECO:0000256" key="3">
    <source>
        <dbReference type="ARBA" id="ARBA00022516"/>
    </source>
</evidence>
<sequence length="348" mass="37309">MGGDQAPQMVVAGLRQAQKLHPNISFLLYGQEKLLSKLIPSDDPLRAITQIRHTDEVVTSETTVSTALRSLKKSSMRLAIQAVADGEAQGVVSAGNTGAYMALSKLTLRAIEGIDRPAIAALLPTVRGLCVVLDLGANVEATTENLVQFAFMGSLFARYVLGIEKPSVGLLNVGVEELKGHDKLKMAQLVLKNNPLIENFYGFIEGDDIAFGKTDVVVTDGFTGNIALKAIEGTAKLLSNFLKQEIQKSFLSKVGALLAKSAFSTVKHRLDPHRYNGAPFLGLKGIAVKSHGGTSAYGFSSAINVAVHLIENKVNERLAKDISLLSQHLVQEMENLSLAIEKPTPIKG</sequence>
<dbReference type="GO" id="GO:0005737">
    <property type="term" value="C:cytoplasm"/>
    <property type="evidence" value="ECO:0007669"/>
    <property type="project" value="UniProtKB-SubCell"/>
</dbReference>
<dbReference type="InterPro" id="IPR003664">
    <property type="entry name" value="FA_synthesis"/>
</dbReference>
<gene>
    <name evidence="10" type="primary">plsX</name>
    <name evidence="11" type="ORF">GQ61_03770</name>
</gene>